<dbReference type="AlphaFoldDB" id="A0A4P6LYA0"/>
<dbReference type="GO" id="GO:0046872">
    <property type="term" value="F:metal ion binding"/>
    <property type="evidence" value="ECO:0007669"/>
    <property type="project" value="UniProtKB-KW"/>
</dbReference>
<evidence type="ECO:0000313" key="5">
    <source>
        <dbReference type="EMBL" id="QBE97139.1"/>
    </source>
</evidence>
<dbReference type="PANTHER" id="PTHR43432">
    <property type="entry name" value="SLR0285 PROTEIN"/>
    <property type="match status" value="1"/>
</dbReference>
<keyword evidence="1" id="KW-0479">Metal-binding</keyword>
<dbReference type="PANTHER" id="PTHR43432:SF3">
    <property type="entry name" value="SLR0285 PROTEIN"/>
    <property type="match status" value="1"/>
</dbReference>
<keyword evidence="3" id="KW-0411">Iron-sulfur</keyword>
<name>A0A4P6LYA0_9FIRM</name>
<dbReference type="RefSeq" id="WP_130181032.1">
    <property type="nucleotide sequence ID" value="NZ_CP035945.1"/>
</dbReference>
<sequence>MHKAEAKSILSSQNGMNLYRGCSHGCIYCDSRSTCYGMKHDFEDIEVKINAPQLLESALRSKRKKCMIGTGAMSDPYLPLEKKLCLTRKCLELIEHYGFGAAVQTKSDLVLRDLDLLKRINEKTKCVVQMTLTTADEDLCRILEPNVCTTKRRAEVLNILREEGIPTVVWLCPVLPFINDTEENIRGVMDYAVRAKTYGVLNFGMGVTLRYGDRQYFYEKLEQHFPGLRRKYIETYGNAYEVGSPNGKRLMSVFYQICRENGLESNMDKIFSYLHKFEEKNTASQMSLFDFKIT</sequence>
<feature type="domain" description="Radical SAM core" evidence="4">
    <location>
        <begin position="2"/>
        <end position="249"/>
    </location>
</feature>
<evidence type="ECO:0000313" key="6">
    <source>
        <dbReference type="Proteomes" id="UP000289794"/>
    </source>
</evidence>
<dbReference type="PROSITE" id="PS51918">
    <property type="entry name" value="RADICAL_SAM"/>
    <property type="match status" value="1"/>
</dbReference>
<evidence type="ECO:0000256" key="2">
    <source>
        <dbReference type="ARBA" id="ARBA00023004"/>
    </source>
</evidence>
<gene>
    <name evidence="5" type="ORF">PMF13cell1_02692</name>
</gene>
<dbReference type="InterPro" id="IPR007197">
    <property type="entry name" value="rSAM"/>
</dbReference>
<evidence type="ECO:0000259" key="4">
    <source>
        <dbReference type="PROSITE" id="PS51918"/>
    </source>
</evidence>
<proteinExistence type="predicted"/>
<dbReference type="InterPro" id="IPR058240">
    <property type="entry name" value="rSAM_sf"/>
</dbReference>
<dbReference type="Proteomes" id="UP000289794">
    <property type="component" value="Chromosome"/>
</dbReference>
<dbReference type="Pfam" id="PF04055">
    <property type="entry name" value="Radical_SAM"/>
    <property type="match status" value="1"/>
</dbReference>
<reference evidence="5 6" key="1">
    <citation type="submission" date="2019-01" db="EMBL/GenBank/DDBJ databases">
        <title>PMF-metabolizing Aryl O-demethylase.</title>
        <authorList>
            <person name="Kim M."/>
        </authorList>
    </citation>
    <scope>NUCLEOTIDE SEQUENCE [LARGE SCALE GENOMIC DNA]</scope>
    <source>
        <strain evidence="5 6">PMF1</strain>
    </source>
</reference>
<dbReference type="Gene3D" id="3.80.30.30">
    <property type="match status" value="1"/>
</dbReference>
<dbReference type="EMBL" id="CP035945">
    <property type="protein sequence ID" value="QBE97139.1"/>
    <property type="molecule type" value="Genomic_DNA"/>
</dbReference>
<keyword evidence="2" id="KW-0408">Iron</keyword>
<dbReference type="SFLD" id="SFLDG01084">
    <property type="entry name" value="Uncharacterised_Radical_SAM_Su"/>
    <property type="match status" value="1"/>
</dbReference>
<accession>A0A4P6LYA0</accession>
<dbReference type="GO" id="GO:0003824">
    <property type="term" value="F:catalytic activity"/>
    <property type="evidence" value="ECO:0007669"/>
    <property type="project" value="InterPro"/>
</dbReference>
<evidence type="ECO:0000256" key="1">
    <source>
        <dbReference type="ARBA" id="ARBA00022723"/>
    </source>
</evidence>
<organism evidence="5 6">
    <name type="scientific">Blautia producta</name>
    <dbReference type="NCBI Taxonomy" id="33035"/>
    <lineage>
        <taxon>Bacteria</taxon>
        <taxon>Bacillati</taxon>
        <taxon>Bacillota</taxon>
        <taxon>Clostridia</taxon>
        <taxon>Lachnospirales</taxon>
        <taxon>Lachnospiraceae</taxon>
        <taxon>Blautia</taxon>
    </lineage>
</organism>
<dbReference type="GO" id="GO:0051536">
    <property type="term" value="F:iron-sulfur cluster binding"/>
    <property type="evidence" value="ECO:0007669"/>
    <property type="project" value="UniProtKB-KW"/>
</dbReference>
<dbReference type="SUPFAM" id="SSF102114">
    <property type="entry name" value="Radical SAM enzymes"/>
    <property type="match status" value="1"/>
</dbReference>
<dbReference type="KEGG" id="bpro:PMF13cell1_02692"/>
<dbReference type="InterPro" id="IPR040086">
    <property type="entry name" value="MJ0683-like"/>
</dbReference>
<evidence type="ECO:0000256" key="3">
    <source>
        <dbReference type="ARBA" id="ARBA00023014"/>
    </source>
</evidence>
<dbReference type="SFLD" id="SFLDS00029">
    <property type="entry name" value="Radical_SAM"/>
    <property type="match status" value="1"/>
</dbReference>
<protein>
    <recommendedName>
        <fullName evidence="4">Radical SAM core domain-containing protein</fullName>
    </recommendedName>
</protein>